<keyword evidence="3 6" id="KW-0812">Transmembrane</keyword>
<comment type="subcellular location">
    <subcellularLocation>
        <location evidence="1">Membrane</location>
        <topology evidence="1">Multi-pass membrane protein</topology>
    </subcellularLocation>
</comment>
<dbReference type="InterPro" id="IPR000609">
    <property type="entry name" value="7TM_GPCR_serpentine_rcpt_Srg"/>
</dbReference>
<evidence type="ECO:0000256" key="1">
    <source>
        <dbReference type="ARBA" id="ARBA00004141"/>
    </source>
</evidence>
<gene>
    <name evidence="7" type="ORF">QR680_008502</name>
</gene>
<dbReference type="Proteomes" id="UP001175271">
    <property type="component" value="Unassembled WGS sequence"/>
</dbReference>
<comment type="caution">
    <text evidence="6">Lacks conserved residue(s) required for the propagation of feature annotation.</text>
</comment>
<feature type="transmembrane region" description="Helical" evidence="6">
    <location>
        <begin position="6"/>
        <end position="30"/>
    </location>
</feature>
<keyword evidence="4 6" id="KW-1133">Transmembrane helix</keyword>
<evidence type="ECO:0000256" key="2">
    <source>
        <dbReference type="ARBA" id="ARBA00005692"/>
    </source>
</evidence>
<dbReference type="Pfam" id="PF02118">
    <property type="entry name" value="Srg"/>
    <property type="match status" value="1"/>
</dbReference>
<feature type="transmembrane region" description="Helical" evidence="6">
    <location>
        <begin position="42"/>
        <end position="64"/>
    </location>
</feature>
<feature type="transmembrane region" description="Helical" evidence="6">
    <location>
        <begin position="84"/>
        <end position="108"/>
    </location>
</feature>
<sequence length="325" mass="37035">MNSEAIMVAVSLLYGIPSFALYIVILFQLVRPKNRKRFGNPFFGLCFLLGVVDCFGYLDFYIFMTLPTYSFFSSFYGSSLFYPSAFTTAIYFSTYLFTYLQLFGNCFLTFNRFTCIVFPLKHNRIWRYCLPISIAVTVLSALIPCWYLATTSTRYVPLFDDFPDQGYAMDADKTTYPSFSNSFNLALSNFVACGLCLVMSIVSSSFLIVRTSKTAAKNRKAELNLFFLALLIFFLQSVFGIHQVLIYIAIKIQSDGMLTLLYTLLPWLSDLKFLSPPWVLFFVSTAIRETVLQGLPQRLYSYKKWTIGGRSVTATGVSVRSVNPR</sequence>
<dbReference type="GO" id="GO:0016020">
    <property type="term" value="C:membrane"/>
    <property type="evidence" value="ECO:0007669"/>
    <property type="project" value="UniProtKB-SubCell"/>
</dbReference>
<dbReference type="AlphaFoldDB" id="A0AA39IGU0"/>
<evidence type="ECO:0000256" key="3">
    <source>
        <dbReference type="ARBA" id="ARBA00022692"/>
    </source>
</evidence>
<comment type="similarity">
    <text evidence="2 6">Belongs to the nematode receptor-like protein srg family.</text>
</comment>
<name>A0AA39IGU0_9BILA</name>
<keyword evidence="5 6" id="KW-0472">Membrane</keyword>
<dbReference type="PANTHER" id="PTHR31627">
    <property type="entry name" value="SERPENTINE RECEPTOR CLASS GAMMA-RELATED"/>
    <property type="match status" value="1"/>
</dbReference>
<feature type="transmembrane region" description="Helical" evidence="6">
    <location>
        <begin position="221"/>
        <end position="239"/>
    </location>
</feature>
<feature type="transmembrane region" description="Helical" evidence="6">
    <location>
        <begin position="128"/>
        <end position="149"/>
    </location>
</feature>
<evidence type="ECO:0000313" key="8">
    <source>
        <dbReference type="Proteomes" id="UP001175271"/>
    </source>
</evidence>
<keyword evidence="8" id="KW-1185">Reference proteome</keyword>
<comment type="caution">
    <text evidence="7">The sequence shown here is derived from an EMBL/GenBank/DDBJ whole genome shotgun (WGS) entry which is preliminary data.</text>
</comment>
<dbReference type="GO" id="GO:0007606">
    <property type="term" value="P:sensory perception of chemical stimulus"/>
    <property type="evidence" value="ECO:0007669"/>
    <property type="project" value="UniProtKB-UniRule"/>
</dbReference>
<accession>A0AA39IGU0</accession>
<protein>
    <recommendedName>
        <fullName evidence="6">Serpentine receptor class gamma</fullName>
    </recommendedName>
</protein>
<feature type="transmembrane region" description="Helical" evidence="6">
    <location>
        <begin position="186"/>
        <end position="209"/>
    </location>
</feature>
<dbReference type="InterPro" id="IPR051119">
    <property type="entry name" value="Nematode_SR-like"/>
</dbReference>
<organism evidence="7 8">
    <name type="scientific">Steinernema hermaphroditum</name>
    <dbReference type="NCBI Taxonomy" id="289476"/>
    <lineage>
        <taxon>Eukaryota</taxon>
        <taxon>Metazoa</taxon>
        <taxon>Ecdysozoa</taxon>
        <taxon>Nematoda</taxon>
        <taxon>Chromadorea</taxon>
        <taxon>Rhabditida</taxon>
        <taxon>Tylenchina</taxon>
        <taxon>Panagrolaimomorpha</taxon>
        <taxon>Strongyloidoidea</taxon>
        <taxon>Steinernematidae</taxon>
        <taxon>Steinernema</taxon>
    </lineage>
</organism>
<evidence type="ECO:0000256" key="5">
    <source>
        <dbReference type="ARBA" id="ARBA00023136"/>
    </source>
</evidence>
<dbReference type="EMBL" id="JAUCMV010000001">
    <property type="protein sequence ID" value="KAK0424102.1"/>
    <property type="molecule type" value="Genomic_DNA"/>
</dbReference>
<evidence type="ECO:0000313" key="7">
    <source>
        <dbReference type="EMBL" id="KAK0424102.1"/>
    </source>
</evidence>
<dbReference type="Gene3D" id="1.20.1070.10">
    <property type="entry name" value="Rhodopsin 7-helix transmembrane proteins"/>
    <property type="match status" value="1"/>
</dbReference>
<dbReference type="GO" id="GO:0004888">
    <property type="term" value="F:transmembrane signaling receptor activity"/>
    <property type="evidence" value="ECO:0007669"/>
    <property type="project" value="InterPro"/>
</dbReference>
<reference evidence="7" key="1">
    <citation type="submission" date="2023-06" db="EMBL/GenBank/DDBJ databases">
        <title>Genomic analysis of the entomopathogenic nematode Steinernema hermaphroditum.</title>
        <authorList>
            <person name="Schwarz E.M."/>
            <person name="Heppert J.K."/>
            <person name="Baniya A."/>
            <person name="Schwartz H.T."/>
            <person name="Tan C.-H."/>
            <person name="Antoshechkin I."/>
            <person name="Sternberg P.W."/>
            <person name="Goodrich-Blair H."/>
            <person name="Dillman A.R."/>
        </authorList>
    </citation>
    <scope>NUCLEOTIDE SEQUENCE</scope>
    <source>
        <strain evidence="7">PS9179</strain>
        <tissue evidence="7">Whole animal</tissue>
    </source>
</reference>
<proteinExistence type="inferred from homology"/>
<dbReference type="SUPFAM" id="SSF81321">
    <property type="entry name" value="Family A G protein-coupled receptor-like"/>
    <property type="match status" value="1"/>
</dbReference>
<evidence type="ECO:0000256" key="4">
    <source>
        <dbReference type="ARBA" id="ARBA00022989"/>
    </source>
</evidence>
<evidence type="ECO:0000256" key="6">
    <source>
        <dbReference type="RuleBase" id="RU280813"/>
    </source>
</evidence>